<comment type="cofactor">
    <cofactor evidence="8">
        <name>[4Fe-4S] cluster</name>
        <dbReference type="ChEBI" id="CHEBI:49883"/>
    </cofactor>
    <text evidence="8">Binds 2 [4Fe-4S] clusters per subunit.</text>
</comment>
<dbReference type="NCBIfam" id="NF003454">
    <property type="entry name" value="PRK05035.1"/>
    <property type="match status" value="1"/>
</dbReference>
<feature type="domain" description="4Fe-4S ferredoxin-type" evidence="9">
    <location>
        <begin position="309"/>
        <end position="338"/>
    </location>
</feature>
<keyword evidence="11" id="KW-1185">Reference proteome</keyword>
<dbReference type="KEGG" id="alus:STSP2_00503"/>
<dbReference type="InterPro" id="IPR017900">
    <property type="entry name" value="4Fe4S_Fe_S_CS"/>
</dbReference>
<dbReference type="GO" id="GO:0009055">
    <property type="term" value="F:electron transfer activity"/>
    <property type="evidence" value="ECO:0007669"/>
    <property type="project" value="InterPro"/>
</dbReference>
<sequence length="393" mass="42334">MIGTTDAFVSSPVHSPVNGTVKDIALRSHPVLGRTEAIVIDTDEENPGIKTPVADRFDASFDENKFTAQQIGDAIKNAGIVGMGGAGFPTRVKVEPDTEPKKHTMLINACECEPYITCDYRVMLEWTYQFIAGIKLAKKISGCKRVCIGVEDNKTEALQVLKEAIEKASPDFELIPLQTKYPQGGEKQLIKAVLDQDVPLGGIPPQIGLLVMNVATCAAIAEAVVLDQPLTHRALTVTGHGINSPGNFYVPIGTPIQEIIDLCGGLKDSAVKVILGGPMMGFAVGDLSTPVTKTCGSILVLSKDEISKAKFERKQTPCIRCGRCLEVCPANINPTKIAHSVKHNMLDLAEQYHMAACIECGCCSYICPANIEITGHIKTGKVLKARQQKKMPK</sequence>
<dbReference type="Pfam" id="PF13237">
    <property type="entry name" value="Fer4_10"/>
    <property type="match status" value="1"/>
</dbReference>
<dbReference type="Gene3D" id="3.40.50.11540">
    <property type="entry name" value="NADH-ubiquinone oxidoreductase 51kDa subunit"/>
    <property type="match status" value="1"/>
</dbReference>
<dbReference type="InterPro" id="IPR037225">
    <property type="entry name" value="Nuo51_FMN-bd_sf"/>
</dbReference>
<dbReference type="InterPro" id="IPR026902">
    <property type="entry name" value="RnfC_N"/>
</dbReference>
<feature type="binding site" evidence="8">
    <location>
        <position position="321"/>
    </location>
    <ligand>
        <name>[4Fe-4S] cluster</name>
        <dbReference type="ChEBI" id="CHEBI:49883"/>
        <label>1</label>
    </ligand>
</feature>
<feature type="domain" description="4Fe-4S ferredoxin-type" evidence="9">
    <location>
        <begin position="348"/>
        <end position="376"/>
    </location>
</feature>
<keyword evidence="2 8" id="KW-0004">4Fe-4S</keyword>
<feature type="binding site" evidence="8">
    <location>
        <position position="357"/>
    </location>
    <ligand>
        <name>[4Fe-4S] cluster</name>
        <dbReference type="ChEBI" id="CHEBI:49883"/>
        <label>2</label>
    </ligand>
</feature>
<dbReference type="GO" id="GO:0022900">
    <property type="term" value="P:electron transport chain"/>
    <property type="evidence" value="ECO:0007669"/>
    <property type="project" value="UniProtKB-UniRule"/>
</dbReference>
<dbReference type="AlphaFoldDB" id="A0A1U9NHH2"/>
<dbReference type="PANTHER" id="PTHR43034:SF2">
    <property type="entry name" value="ION-TRANSLOCATING OXIDOREDUCTASE COMPLEX SUBUNIT C"/>
    <property type="match status" value="1"/>
</dbReference>
<dbReference type="EC" id="7.-.-.-" evidence="8"/>
<keyword evidence="3 8" id="KW-0479">Metal-binding</keyword>
<dbReference type="Pfam" id="PF01512">
    <property type="entry name" value="Complex1_51K"/>
    <property type="match status" value="1"/>
</dbReference>
<keyword evidence="5 8" id="KW-0249">Electron transport</keyword>
<evidence type="ECO:0000256" key="8">
    <source>
        <dbReference type="HAMAP-Rule" id="MF_00461"/>
    </source>
</evidence>
<dbReference type="PANTHER" id="PTHR43034">
    <property type="entry name" value="ION-TRANSLOCATING OXIDOREDUCTASE COMPLEX SUBUNIT C"/>
    <property type="match status" value="1"/>
</dbReference>
<dbReference type="GO" id="GO:0005886">
    <property type="term" value="C:plasma membrane"/>
    <property type="evidence" value="ECO:0007669"/>
    <property type="project" value="UniProtKB-SubCell"/>
</dbReference>
<dbReference type="SUPFAM" id="SSF46548">
    <property type="entry name" value="alpha-helical ferredoxin"/>
    <property type="match status" value="1"/>
</dbReference>
<dbReference type="Gene3D" id="3.30.70.20">
    <property type="match status" value="1"/>
</dbReference>
<dbReference type="InterPro" id="IPR010208">
    <property type="entry name" value="Ion_transpt_RnfC/RsxC"/>
</dbReference>
<dbReference type="PROSITE" id="PS00198">
    <property type="entry name" value="4FE4S_FER_1"/>
    <property type="match status" value="1"/>
</dbReference>
<dbReference type="GO" id="GO:0051539">
    <property type="term" value="F:4 iron, 4 sulfur cluster binding"/>
    <property type="evidence" value="ECO:0007669"/>
    <property type="project" value="UniProtKB-KW"/>
</dbReference>
<evidence type="ECO:0000256" key="7">
    <source>
        <dbReference type="ARBA" id="ARBA00023014"/>
    </source>
</evidence>
<dbReference type="NCBIfam" id="TIGR01945">
    <property type="entry name" value="rnfC"/>
    <property type="match status" value="1"/>
</dbReference>
<dbReference type="InterPro" id="IPR017896">
    <property type="entry name" value="4Fe4S_Fe-S-bd"/>
</dbReference>
<comment type="similarity">
    <text evidence="8">Belongs to the 4Fe4S bacterial-type ferredoxin family. RnfC subfamily.</text>
</comment>
<comment type="subunit">
    <text evidence="8">The complex is composed of six subunits: RnfA, RnfB, RnfC, RnfD, RnfE and RnfG.</text>
</comment>
<dbReference type="GO" id="GO:0046872">
    <property type="term" value="F:metal ion binding"/>
    <property type="evidence" value="ECO:0007669"/>
    <property type="project" value="UniProtKB-KW"/>
</dbReference>
<evidence type="ECO:0000313" key="10">
    <source>
        <dbReference type="EMBL" id="AQT67359.1"/>
    </source>
</evidence>
<evidence type="ECO:0000256" key="2">
    <source>
        <dbReference type="ARBA" id="ARBA00022485"/>
    </source>
</evidence>
<feature type="binding site" evidence="8">
    <location>
        <position position="328"/>
    </location>
    <ligand>
        <name>[4Fe-4S] cluster</name>
        <dbReference type="ChEBI" id="CHEBI:49883"/>
        <label>2</label>
    </ligand>
</feature>
<feature type="binding site" evidence="8">
    <location>
        <position position="318"/>
    </location>
    <ligand>
        <name>[4Fe-4S] cluster</name>
        <dbReference type="ChEBI" id="CHEBI:49883"/>
        <label>1</label>
    </ligand>
</feature>
<evidence type="ECO:0000256" key="1">
    <source>
        <dbReference type="ARBA" id="ARBA00022448"/>
    </source>
</evidence>
<keyword evidence="4 8" id="KW-0677">Repeat</keyword>
<evidence type="ECO:0000256" key="5">
    <source>
        <dbReference type="ARBA" id="ARBA00022982"/>
    </source>
</evidence>
<evidence type="ECO:0000259" key="9">
    <source>
        <dbReference type="PROSITE" id="PS51379"/>
    </source>
</evidence>
<evidence type="ECO:0000256" key="3">
    <source>
        <dbReference type="ARBA" id="ARBA00022723"/>
    </source>
</evidence>
<keyword evidence="7 8" id="KW-0411">Iron-sulfur</keyword>
<dbReference type="STRING" id="1936003.STSP2_00503"/>
<keyword evidence="8" id="KW-1003">Cell membrane</keyword>
<dbReference type="Pfam" id="PF13375">
    <property type="entry name" value="RnfC_N"/>
    <property type="match status" value="1"/>
</dbReference>
<evidence type="ECO:0000313" key="11">
    <source>
        <dbReference type="Proteomes" id="UP000189674"/>
    </source>
</evidence>
<dbReference type="Pfam" id="PF10531">
    <property type="entry name" value="SLBB"/>
    <property type="match status" value="1"/>
</dbReference>
<comment type="subcellular location">
    <subcellularLocation>
        <location evidence="8">Cell membrane</location>
        <topology evidence="8">Peripheral membrane protein</topology>
    </subcellularLocation>
</comment>
<dbReference type="Gene3D" id="3.10.20.600">
    <property type="match status" value="1"/>
</dbReference>
<evidence type="ECO:0000256" key="4">
    <source>
        <dbReference type="ARBA" id="ARBA00022737"/>
    </source>
</evidence>
<organism evidence="10 11">
    <name type="scientific">Anaerohalosphaera lusitana</name>
    <dbReference type="NCBI Taxonomy" id="1936003"/>
    <lineage>
        <taxon>Bacteria</taxon>
        <taxon>Pseudomonadati</taxon>
        <taxon>Planctomycetota</taxon>
        <taxon>Phycisphaerae</taxon>
        <taxon>Sedimentisphaerales</taxon>
        <taxon>Anaerohalosphaeraceae</taxon>
        <taxon>Anaerohalosphaera</taxon>
    </lineage>
</organism>
<keyword evidence="8" id="KW-0472">Membrane</keyword>
<feature type="binding site" evidence="8">
    <location>
        <position position="367"/>
    </location>
    <ligand>
        <name>[4Fe-4S] cluster</name>
        <dbReference type="ChEBI" id="CHEBI:49883"/>
        <label>1</label>
    </ligand>
</feature>
<dbReference type="InterPro" id="IPR011538">
    <property type="entry name" value="Nuo51_FMN-bd"/>
</dbReference>
<reference evidence="11" key="1">
    <citation type="submission" date="2017-02" db="EMBL/GenBank/DDBJ databases">
        <title>Comparative genomics and description of representatives of a novel lineage of planctomycetes thriving in anoxic sediments.</title>
        <authorList>
            <person name="Spring S."/>
            <person name="Bunk B."/>
            <person name="Sproer C."/>
        </authorList>
    </citation>
    <scope>NUCLEOTIDE SEQUENCE [LARGE SCALE GENOMIC DNA]</scope>
    <source>
        <strain evidence="11">ST-NAGAB-D1</strain>
    </source>
</reference>
<feature type="binding site" evidence="8">
    <location>
        <position position="363"/>
    </location>
    <ligand>
        <name>[4Fe-4S] cluster</name>
        <dbReference type="ChEBI" id="CHEBI:49883"/>
        <label>2</label>
    </ligand>
</feature>
<evidence type="ECO:0000256" key="6">
    <source>
        <dbReference type="ARBA" id="ARBA00023004"/>
    </source>
</evidence>
<dbReference type="Proteomes" id="UP000189674">
    <property type="component" value="Chromosome"/>
</dbReference>
<feature type="binding site" evidence="8">
    <location>
        <position position="360"/>
    </location>
    <ligand>
        <name>[4Fe-4S] cluster</name>
        <dbReference type="ChEBI" id="CHEBI:49883"/>
        <label>2</label>
    </ligand>
</feature>
<dbReference type="HAMAP" id="MF_00461">
    <property type="entry name" value="RsxC_RnfC"/>
    <property type="match status" value="1"/>
</dbReference>
<dbReference type="PROSITE" id="PS51379">
    <property type="entry name" value="4FE4S_FER_2"/>
    <property type="match status" value="2"/>
</dbReference>
<proteinExistence type="inferred from homology"/>
<keyword evidence="8" id="KW-1278">Translocase</keyword>
<accession>A0A1U9NHH2</accession>
<gene>
    <name evidence="8 10" type="primary">rnfC</name>
    <name evidence="10" type="ORF">STSP2_00503</name>
</gene>
<protein>
    <recommendedName>
        <fullName evidence="8">Ion-translocating oxidoreductase complex subunit C</fullName>
        <ecNumber evidence="8">7.-.-.-</ecNumber>
    </recommendedName>
    <alternativeName>
        <fullName evidence="8">Rnf electron transport complex subunit C</fullName>
    </alternativeName>
</protein>
<keyword evidence="1 8" id="KW-0813">Transport</keyword>
<comment type="function">
    <text evidence="8">Part of a membrane-bound complex that couples electron transfer with translocation of ions across the membrane.</text>
</comment>
<dbReference type="SUPFAM" id="SSF142019">
    <property type="entry name" value="Nqo1 FMN-binding domain-like"/>
    <property type="match status" value="1"/>
</dbReference>
<name>A0A1U9NHH2_9BACT</name>
<keyword evidence="6 8" id="KW-0408">Iron</keyword>
<dbReference type="InterPro" id="IPR019554">
    <property type="entry name" value="Soluble_ligand-bd"/>
</dbReference>
<feature type="binding site" evidence="8">
    <location>
        <position position="324"/>
    </location>
    <ligand>
        <name>[4Fe-4S] cluster</name>
        <dbReference type="ChEBI" id="CHEBI:49883"/>
        <label>1</label>
    </ligand>
</feature>
<dbReference type="EMBL" id="CP019791">
    <property type="protein sequence ID" value="AQT67359.1"/>
    <property type="molecule type" value="Genomic_DNA"/>
</dbReference>